<evidence type="ECO:0000256" key="12">
    <source>
        <dbReference type="ARBA" id="ARBA00039103"/>
    </source>
</evidence>
<name>A0A931HUR4_9BACI</name>
<evidence type="ECO:0000313" key="16">
    <source>
        <dbReference type="EMBL" id="MBH0229761.1"/>
    </source>
</evidence>
<dbReference type="SUPFAM" id="SSF81653">
    <property type="entry name" value="Calcium ATPase, transduction domain A"/>
    <property type="match status" value="1"/>
</dbReference>
<keyword evidence="10" id="KW-0406">Ion transport</keyword>
<dbReference type="EC" id="7.2.2.21" evidence="12"/>
<dbReference type="PANTHER" id="PTHR48085">
    <property type="entry name" value="CADMIUM/ZINC-TRANSPORTING ATPASE HMA2-RELATED"/>
    <property type="match status" value="1"/>
</dbReference>
<evidence type="ECO:0000256" key="7">
    <source>
        <dbReference type="ARBA" id="ARBA00022723"/>
    </source>
</evidence>
<feature type="domain" description="P-type ATPase A" evidence="15">
    <location>
        <begin position="195"/>
        <end position="291"/>
    </location>
</feature>
<dbReference type="InterPro" id="IPR001757">
    <property type="entry name" value="P_typ_ATPase"/>
</dbReference>
<keyword evidence="8" id="KW-1278">Translocase</keyword>
<evidence type="ECO:0000256" key="5">
    <source>
        <dbReference type="ARBA" id="ARBA00022553"/>
    </source>
</evidence>
<keyword evidence="14" id="KW-0547">Nucleotide-binding</keyword>
<evidence type="ECO:0000256" key="8">
    <source>
        <dbReference type="ARBA" id="ARBA00022967"/>
    </source>
</evidence>
<dbReference type="InterPro" id="IPR018303">
    <property type="entry name" value="ATPase_P-typ_P_site"/>
</dbReference>
<dbReference type="Gene3D" id="3.40.1110.10">
    <property type="entry name" value="Calcium-transporting ATPase, cytoplasmic domain N"/>
    <property type="match status" value="1"/>
</dbReference>
<dbReference type="NCBIfam" id="TIGR01494">
    <property type="entry name" value="ATPase_P-type"/>
    <property type="match status" value="1"/>
</dbReference>
<organism evidence="16 17">
    <name type="scientific">Halobacillus yeomjeoni</name>
    <dbReference type="NCBI Taxonomy" id="311194"/>
    <lineage>
        <taxon>Bacteria</taxon>
        <taxon>Bacillati</taxon>
        <taxon>Bacillota</taxon>
        <taxon>Bacilli</taxon>
        <taxon>Bacillales</taxon>
        <taxon>Bacillaceae</taxon>
        <taxon>Halobacillus</taxon>
    </lineage>
</organism>
<dbReference type="GO" id="GO:0046872">
    <property type="term" value="F:metal ion binding"/>
    <property type="evidence" value="ECO:0007669"/>
    <property type="project" value="UniProtKB-KW"/>
</dbReference>
<dbReference type="InterPro" id="IPR051014">
    <property type="entry name" value="Cation_Transport_ATPase_IB"/>
</dbReference>
<dbReference type="SUPFAM" id="SSF81665">
    <property type="entry name" value="Calcium ATPase, transmembrane domain M"/>
    <property type="match status" value="1"/>
</dbReference>
<dbReference type="AlphaFoldDB" id="A0A931HUR4"/>
<dbReference type="PROSITE" id="PS00154">
    <property type="entry name" value="ATPASE_E1_E2"/>
    <property type="match status" value="1"/>
</dbReference>
<evidence type="ECO:0000256" key="10">
    <source>
        <dbReference type="ARBA" id="ARBA00023065"/>
    </source>
</evidence>
<dbReference type="Pfam" id="PF00122">
    <property type="entry name" value="E1-E2_ATPase"/>
    <property type="match status" value="1"/>
</dbReference>
<evidence type="ECO:0000256" key="3">
    <source>
        <dbReference type="ARBA" id="ARBA00022448"/>
    </source>
</evidence>
<evidence type="ECO:0000256" key="9">
    <source>
        <dbReference type="ARBA" id="ARBA00022989"/>
    </source>
</evidence>
<dbReference type="GO" id="GO:0005886">
    <property type="term" value="C:plasma membrane"/>
    <property type="evidence" value="ECO:0007669"/>
    <property type="project" value="UniProtKB-SubCell"/>
</dbReference>
<dbReference type="InterPro" id="IPR036412">
    <property type="entry name" value="HAD-like_sf"/>
</dbReference>
<keyword evidence="11" id="KW-0472">Membrane</keyword>
<dbReference type="PRINTS" id="PR00119">
    <property type="entry name" value="CATATPASE"/>
</dbReference>
<dbReference type="Proteomes" id="UP000614490">
    <property type="component" value="Unassembled WGS sequence"/>
</dbReference>
<sequence length="709" mass="77444">MNHPRILHSLPGRTRIQVFSSDSQRKIEATYRSFPGVYSAQYSSATKSVLIHHESDIQACQLTQLVHDIRVETNVRTAQMNKDLLISASAFFIDILFPVPSLTGWKCLFRPGSIASLFASRTLFKNGTQQLLKTRRPNADTLSMTAISASILKGSPRSALVILVMSTLSEMITELTAKKTRNYVRDMMNLDVSSVLRVNPDGSEQKVSLEEITEGDHIAVFEGEKIPADGYVMKGMASIDQSAITGEYFPVEVGSKQRVFAGTIIKTGNLMVEVEEVGDQTAVSRIVQMIEEAQEKKAPIQSYADQLSEQLVPVSFLLAVMTYVLTKSWSRVLNMLVIDYVCGIKLSTATAISASIGKAASNGALIKGGEYLEKLSKIDTAILDKTGTITKGKPIVRSIIPYDGFTELEVLKHAASAEEHSTHPIAEAIVAYASERKITLPVHDHERITQVVGQGVKAWVDNKEVLVGNKTFLTNEKVASNGLSLMDKIDKTNNSVYVAIEHQLAGVVVIEDSIREGMKRTINQLRRNGIDEIVMITGDKQNVAEDVYRELQLDAYHSEILPHQKAEFVKHYKSAGNTVMMVGDGINDAPALAYADVGVTMGGKRTDIAVEASDLVINSDDPIMLADVIQQSKRAMDTIQQNFTITIAVNSAAILLGALGLITPTIGAAIHNAATIGVVLNSTRLLLDKERTKWRQPSASSTIYLVDSA</sequence>
<keyword evidence="14" id="KW-0067">ATP-binding</keyword>
<proteinExistence type="inferred from homology"/>
<evidence type="ECO:0000259" key="15">
    <source>
        <dbReference type="Pfam" id="PF00122"/>
    </source>
</evidence>
<dbReference type="Pfam" id="PF00702">
    <property type="entry name" value="Hydrolase"/>
    <property type="match status" value="1"/>
</dbReference>
<dbReference type="SFLD" id="SFLDF00027">
    <property type="entry name" value="p-type_atpase"/>
    <property type="match status" value="1"/>
</dbReference>
<gene>
    <name evidence="16" type="ORF">H0267_05975</name>
</gene>
<keyword evidence="17" id="KW-1185">Reference proteome</keyword>
<comment type="catalytic activity">
    <reaction evidence="13">
        <text>Cd(2+)(in) + ATP + H2O = Cd(2+)(out) + ADP + phosphate + H(+)</text>
        <dbReference type="Rhea" id="RHEA:12132"/>
        <dbReference type="ChEBI" id="CHEBI:15377"/>
        <dbReference type="ChEBI" id="CHEBI:15378"/>
        <dbReference type="ChEBI" id="CHEBI:30616"/>
        <dbReference type="ChEBI" id="CHEBI:43474"/>
        <dbReference type="ChEBI" id="CHEBI:48775"/>
        <dbReference type="ChEBI" id="CHEBI:456216"/>
        <dbReference type="EC" id="7.2.2.21"/>
    </reaction>
</comment>
<keyword evidence="5" id="KW-0597">Phosphoprotein</keyword>
<keyword evidence="3" id="KW-0813">Transport</keyword>
<dbReference type="SFLD" id="SFLDG00002">
    <property type="entry name" value="C1.7:_P-type_atpase_like"/>
    <property type="match status" value="1"/>
</dbReference>
<protein>
    <recommendedName>
        <fullName evidence="12">Cd(2+)-exporting ATPase</fullName>
        <ecNumber evidence="12">7.2.2.21</ecNumber>
    </recommendedName>
</protein>
<dbReference type="GO" id="GO:0008551">
    <property type="term" value="F:P-type cadmium transporter activity"/>
    <property type="evidence" value="ECO:0007669"/>
    <property type="project" value="UniProtKB-EC"/>
</dbReference>
<evidence type="ECO:0000256" key="6">
    <source>
        <dbReference type="ARBA" id="ARBA00022692"/>
    </source>
</evidence>
<dbReference type="RefSeq" id="WP_197316353.1">
    <property type="nucleotide sequence ID" value="NZ_JADZSC010000001.1"/>
</dbReference>
<dbReference type="InterPro" id="IPR008250">
    <property type="entry name" value="ATPase_P-typ_transduc_dom_A_sf"/>
</dbReference>
<keyword evidence="7 14" id="KW-0479">Metal-binding</keyword>
<evidence type="ECO:0000256" key="2">
    <source>
        <dbReference type="ARBA" id="ARBA00006024"/>
    </source>
</evidence>
<comment type="similarity">
    <text evidence="2 14">Belongs to the cation transport ATPase (P-type) (TC 3.A.3) family. Type IB subfamily.</text>
</comment>
<dbReference type="EMBL" id="JADZSC010000001">
    <property type="protein sequence ID" value="MBH0229761.1"/>
    <property type="molecule type" value="Genomic_DNA"/>
</dbReference>
<dbReference type="InterPro" id="IPR027256">
    <property type="entry name" value="P-typ_ATPase_IB"/>
</dbReference>
<dbReference type="GO" id="GO:0005524">
    <property type="term" value="F:ATP binding"/>
    <property type="evidence" value="ECO:0007669"/>
    <property type="project" value="UniProtKB-UniRule"/>
</dbReference>
<reference evidence="16 17" key="1">
    <citation type="journal article" date="2005" name="Int. J. Syst. Evol. Microbiol.">
        <title>Halobacillus yeomjeoni sp. nov., isolated from a marine solar saltern in Korea.</title>
        <authorList>
            <person name="Yoon J.H."/>
            <person name="Kang S.J."/>
            <person name="Lee C.H."/>
            <person name="Oh H.W."/>
            <person name="Oh T.K."/>
        </authorList>
    </citation>
    <scope>NUCLEOTIDE SEQUENCE [LARGE SCALE GENOMIC DNA]</scope>
    <source>
        <strain evidence="16 17">KCTC 3957</strain>
    </source>
</reference>
<dbReference type="SFLD" id="SFLDS00003">
    <property type="entry name" value="Haloacid_Dehalogenase"/>
    <property type="match status" value="1"/>
</dbReference>
<comment type="caution">
    <text evidence="16">The sequence shown here is derived from an EMBL/GenBank/DDBJ whole genome shotgun (WGS) entry which is preliminary data.</text>
</comment>
<comment type="subcellular location">
    <subcellularLocation>
        <location evidence="1">Cell membrane</location>
        <topology evidence="1">Multi-pass membrane protein</topology>
    </subcellularLocation>
</comment>
<dbReference type="Gene3D" id="2.70.150.10">
    <property type="entry name" value="Calcium-transporting ATPase, cytoplasmic transduction domain A"/>
    <property type="match status" value="1"/>
</dbReference>
<dbReference type="InterPro" id="IPR059000">
    <property type="entry name" value="ATPase_P-type_domA"/>
</dbReference>
<dbReference type="SUPFAM" id="SSF56784">
    <property type="entry name" value="HAD-like"/>
    <property type="match status" value="1"/>
</dbReference>
<evidence type="ECO:0000313" key="17">
    <source>
        <dbReference type="Proteomes" id="UP000614490"/>
    </source>
</evidence>
<keyword evidence="9" id="KW-1133">Transmembrane helix</keyword>
<dbReference type="InterPro" id="IPR023214">
    <property type="entry name" value="HAD_sf"/>
</dbReference>
<evidence type="ECO:0000256" key="1">
    <source>
        <dbReference type="ARBA" id="ARBA00004651"/>
    </source>
</evidence>
<dbReference type="Gene3D" id="3.40.50.1000">
    <property type="entry name" value="HAD superfamily/HAD-like"/>
    <property type="match status" value="1"/>
</dbReference>
<dbReference type="InterPro" id="IPR023299">
    <property type="entry name" value="ATPase_P-typ_cyto_dom_N"/>
</dbReference>
<evidence type="ECO:0000256" key="11">
    <source>
        <dbReference type="ARBA" id="ARBA00023136"/>
    </source>
</evidence>
<keyword evidence="14" id="KW-1003">Cell membrane</keyword>
<dbReference type="InterPro" id="IPR044492">
    <property type="entry name" value="P_typ_ATPase_HD_dom"/>
</dbReference>
<dbReference type="GO" id="GO:0016887">
    <property type="term" value="F:ATP hydrolysis activity"/>
    <property type="evidence" value="ECO:0007669"/>
    <property type="project" value="InterPro"/>
</dbReference>
<dbReference type="FunFam" id="2.70.150.10:FF:000002">
    <property type="entry name" value="Copper-transporting ATPase 1, putative"/>
    <property type="match status" value="1"/>
</dbReference>
<dbReference type="PANTHER" id="PTHR48085:SF5">
    <property type="entry name" value="CADMIUM_ZINC-TRANSPORTING ATPASE HMA4-RELATED"/>
    <property type="match status" value="1"/>
</dbReference>
<keyword evidence="4" id="KW-0104">Cadmium</keyword>
<accession>A0A931HUR4</accession>
<dbReference type="NCBIfam" id="TIGR01525">
    <property type="entry name" value="ATPase-IB_hvy"/>
    <property type="match status" value="1"/>
</dbReference>
<keyword evidence="6" id="KW-0812">Transmembrane</keyword>
<dbReference type="InterPro" id="IPR023298">
    <property type="entry name" value="ATPase_P-typ_TM_dom_sf"/>
</dbReference>
<evidence type="ECO:0000256" key="4">
    <source>
        <dbReference type="ARBA" id="ARBA00022539"/>
    </source>
</evidence>
<evidence type="ECO:0000256" key="13">
    <source>
        <dbReference type="ARBA" id="ARBA00049338"/>
    </source>
</evidence>
<evidence type="ECO:0000256" key="14">
    <source>
        <dbReference type="RuleBase" id="RU362081"/>
    </source>
</evidence>